<reference evidence="2" key="1">
    <citation type="journal article" date="2013" name="Nat. Genet.">
        <title>The draft genomes of soft-shell turtle and green sea turtle yield insights into the development and evolution of the turtle-specific body plan.</title>
        <authorList>
            <person name="Wang Z."/>
            <person name="Pascual-Anaya J."/>
            <person name="Zadissa A."/>
            <person name="Li W."/>
            <person name="Niimura Y."/>
            <person name="Huang Z."/>
            <person name="Li C."/>
            <person name="White S."/>
            <person name="Xiong Z."/>
            <person name="Fang D."/>
            <person name="Wang B."/>
            <person name="Ming Y."/>
            <person name="Chen Y."/>
            <person name="Zheng Y."/>
            <person name="Kuraku S."/>
            <person name="Pignatelli M."/>
            <person name="Herrero J."/>
            <person name="Beal K."/>
            <person name="Nozawa M."/>
            <person name="Li Q."/>
            <person name="Wang J."/>
            <person name="Zhang H."/>
            <person name="Yu L."/>
            <person name="Shigenobu S."/>
            <person name="Wang J."/>
            <person name="Liu J."/>
            <person name="Flicek P."/>
            <person name="Searle S."/>
            <person name="Wang J."/>
            <person name="Kuratani S."/>
            <person name="Yin Y."/>
            <person name="Aken B."/>
            <person name="Zhang G."/>
            <person name="Irie N."/>
        </authorList>
    </citation>
    <scope>NUCLEOTIDE SEQUENCE [LARGE SCALE GENOMIC DNA]</scope>
</reference>
<sequence length="140" mass="15621">MTPPPREVVAMLAGEARKLYRMTEVKVDSLGIGNLWHVARQGKPPGGPGRFVYLQHLQVQLIMVPTGCSSPLQANGGCGKRRRPRDVLAATFTSGSCNWPNLQMRQVLMRLEILLGDNGRRCRYGIIRCRREGWPRAVGL</sequence>
<proteinExistence type="predicted"/>
<organism evidence="1 2">
    <name type="scientific">Chelonia mydas</name>
    <name type="common">Green sea-turtle</name>
    <name type="synonym">Chelonia agassizi</name>
    <dbReference type="NCBI Taxonomy" id="8469"/>
    <lineage>
        <taxon>Eukaryota</taxon>
        <taxon>Metazoa</taxon>
        <taxon>Chordata</taxon>
        <taxon>Craniata</taxon>
        <taxon>Vertebrata</taxon>
        <taxon>Euteleostomi</taxon>
        <taxon>Archelosauria</taxon>
        <taxon>Testudinata</taxon>
        <taxon>Testudines</taxon>
        <taxon>Cryptodira</taxon>
        <taxon>Durocryptodira</taxon>
        <taxon>Americhelydia</taxon>
        <taxon>Chelonioidea</taxon>
        <taxon>Cheloniidae</taxon>
        <taxon>Chelonia</taxon>
    </lineage>
</organism>
<evidence type="ECO:0000313" key="2">
    <source>
        <dbReference type="Proteomes" id="UP000031443"/>
    </source>
</evidence>
<dbReference type="EMBL" id="KB520915">
    <property type="protein sequence ID" value="EMP38033.1"/>
    <property type="molecule type" value="Genomic_DNA"/>
</dbReference>
<name>M7C0Z0_CHEMY</name>
<dbReference type="Proteomes" id="UP000031443">
    <property type="component" value="Unassembled WGS sequence"/>
</dbReference>
<gene>
    <name evidence="1" type="ORF">UY3_04792</name>
</gene>
<keyword evidence="2" id="KW-1185">Reference proteome</keyword>
<dbReference type="AlphaFoldDB" id="M7C0Z0"/>
<protein>
    <submittedName>
        <fullName evidence="1">Uncharacterized protein</fullName>
    </submittedName>
</protein>
<evidence type="ECO:0000313" key="1">
    <source>
        <dbReference type="EMBL" id="EMP38033.1"/>
    </source>
</evidence>
<accession>M7C0Z0</accession>